<evidence type="ECO:0000259" key="11">
    <source>
        <dbReference type="PROSITE" id="PS51706"/>
    </source>
</evidence>
<dbReference type="PROSITE" id="PS51706">
    <property type="entry name" value="G_ENGB"/>
    <property type="match status" value="1"/>
</dbReference>
<comment type="caution">
    <text evidence="12">The sequence shown here is derived from an EMBL/GenBank/DDBJ whole genome shotgun (WGS) entry which is preliminary data.</text>
</comment>
<sequence>MADMQLNVIKAQYVASAVRPDQYPPEELPEIAFIGRSNVGKSSLINSLCRHHGLARVSASPGKTQTINYYVVTAKLPNERRLEWYLVDLPGYGYARAGQTQRRQWTRFVEEYFLRSPRLKLVCQLVDLRHPPQASDVAMYGWLKTHNLPVQVVATKTDKIGRTHVARHLAAIKNGLKLETGGIIAYSALNGQGRDDLLDVIGQILLK</sequence>
<evidence type="ECO:0000256" key="4">
    <source>
        <dbReference type="ARBA" id="ARBA00022723"/>
    </source>
</evidence>
<dbReference type="SUPFAM" id="SSF52540">
    <property type="entry name" value="P-loop containing nucleoside triphosphate hydrolases"/>
    <property type="match status" value="1"/>
</dbReference>
<dbReference type="CDD" id="cd01876">
    <property type="entry name" value="YihA_EngB"/>
    <property type="match status" value="1"/>
</dbReference>
<keyword evidence="13" id="KW-1185">Reference proteome</keyword>
<evidence type="ECO:0000256" key="8">
    <source>
        <dbReference type="ARBA" id="ARBA00023210"/>
    </source>
</evidence>
<dbReference type="GO" id="GO:0005829">
    <property type="term" value="C:cytosol"/>
    <property type="evidence" value="ECO:0007669"/>
    <property type="project" value="TreeGrafter"/>
</dbReference>
<reference evidence="12 13" key="1">
    <citation type="submission" date="2007-01" db="EMBL/GenBank/DDBJ databases">
        <title>Annotation of the draft genome assembly of Thermosinus carboxydivorans Nor1.</title>
        <authorList>
            <consortium name="US DOE Joint Genome Institute (JGI-ORNL)"/>
            <person name="Larimer F."/>
            <person name="Land M."/>
            <person name="Hauser L."/>
        </authorList>
    </citation>
    <scope>NUCLEOTIDE SEQUENCE [LARGE SCALE GENOMIC DNA]</scope>
    <source>
        <strain evidence="12 13">Nor1</strain>
    </source>
</reference>
<organism evidence="12 13">
    <name type="scientific">Thermosinus carboxydivorans Nor1</name>
    <dbReference type="NCBI Taxonomy" id="401526"/>
    <lineage>
        <taxon>Bacteria</taxon>
        <taxon>Bacillati</taxon>
        <taxon>Bacillota</taxon>
        <taxon>Negativicutes</taxon>
        <taxon>Selenomonadales</taxon>
        <taxon>Sporomusaceae</taxon>
        <taxon>Thermosinus</taxon>
    </lineage>
</organism>
<evidence type="ECO:0000256" key="7">
    <source>
        <dbReference type="ARBA" id="ARBA00023134"/>
    </source>
</evidence>
<evidence type="ECO:0000256" key="3">
    <source>
        <dbReference type="ARBA" id="ARBA00022618"/>
    </source>
</evidence>
<proteinExistence type="inferred from homology"/>
<dbReference type="NCBIfam" id="TIGR00231">
    <property type="entry name" value="small_GTP"/>
    <property type="match status" value="1"/>
</dbReference>
<dbReference type="NCBIfam" id="TIGR03598">
    <property type="entry name" value="GTPase_YsxC"/>
    <property type="match status" value="1"/>
</dbReference>
<dbReference type="eggNOG" id="COG0218">
    <property type="taxonomic scope" value="Bacteria"/>
</dbReference>
<dbReference type="InterPro" id="IPR030393">
    <property type="entry name" value="G_ENGB_dom"/>
</dbReference>
<keyword evidence="6" id="KW-0460">Magnesium</keyword>
<dbReference type="InterPro" id="IPR019987">
    <property type="entry name" value="GTP-bd_ribosome_bio_YsxC"/>
</dbReference>
<dbReference type="Pfam" id="PF01926">
    <property type="entry name" value="MMR_HSR1"/>
    <property type="match status" value="1"/>
</dbReference>
<dbReference type="Gene3D" id="3.40.50.300">
    <property type="entry name" value="P-loop containing nucleotide triphosphate hydrolases"/>
    <property type="match status" value="1"/>
</dbReference>
<dbReference type="InterPro" id="IPR027417">
    <property type="entry name" value="P-loop_NTPase"/>
</dbReference>
<keyword evidence="8 10" id="KW-0717">Septation</keyword>
<keyword evidence="5 10" id="KW-0547">Nucleotide-binding</keyword>
<keyword evidence="7 10" id="KW-0342">GTP-binding</keyword>
<dbReference type="HAMAP" id="MF_00321">
    <property type="entry name" value="GTPase_EngB"/>
    <property type="match status" value="1"/>
</dbReference>
<gene>
    <name evidence="10" type="primary">engB</name>
    <name evidence="12" type="ORF">TcarDRAFT_1719</name>
</gene>
<dbReference type="AlphaFoldDB" id="A1HP64"/>
<accession>A1HP64</accession>
<name>A1HP64_9FIRM</name>
<dbReference type="EMBL" id="AAWL01000004">
    <property type="protein sequence ID" value="EAX48172.1"/>
    <property type="molecule type" value="Genomic_DNA"/>
</dbReference>
<keyword evidence="3 10" id="KW-0132">Cell division</keyword>
<comment type="function">
    <text evidence="10">Necessary for normal cell division and for the maintenance of normal septation.</text>
</comment>
<dbReference type="Proteomes" id="UP000005139">
    <property type="component" value="Unassembled WGS sequence"/>
</dbReference>
<dbReference type="InterPro" id="IPR006073">
    <property type="entry name" value="GTP-bd"/>
</dbReference>
<keyword evidence="4" id="KW-0479">Metal-binding</keyword>
<comment type="similarity">
    <text evidence="2 10">Belongs to the TRAFAC class TrmE-Era-EngA-EngB-Septin-like GTPase superfamily. EngB GTPase family.</text>
</comment>
<dbReference type="GO" id="GO:0046872">
    <property type="term" value="F:metal ion binding"/>
    <property type="evidence" value="ECO:0007669"/>
    <property type="project" value="UniProtKB-KW"/>
</dbReference>
<evidence type="ECO:0000256" key="2">
    <source>
        <dbReference type="ARBA" id="ARBA00009638"/>
    </source>
</evidence>
<evidence type="ECO:0000256" key="9">
    <source>
        <dbReference type="ARBA" id="ARBA00023306"/>
    </source>
</evidence>
<evidence type="ECO:0000256" key="5">
    <source>
        <dbReference type="ARBA" id="ARBA00022741"/>
    </source>
</evidence>
<evidence type="ECO:0000256" key="1">
    <source>
        <dbReference type="ARBA" id="ARBA00001946"/>
    </source>
</evidence>
<dbReference type="RefSeq" id="WP_007288826.1">
    <property type="nucleotide sequence ID" value="NZ_AAWL01000004.1"/>
</dbReference>
<dbReference type="GO" id="GO:0000917">
    <property type="term" value="P:division septum assembly"/>
    <property type="evidence" value="ECO:0007669"/>
    <property type="project" value="UniProtKB-KW"/>
</dbReference>
<protein>
    <recommendedName>
        <fullName evidence="10">Probable GTP-binding protein EngB</fullName>
    </recommendedName>
</protein>
<reference evidence="12 13" key="2">
    <citation type="submission" date="2007-01" db="EMBL/GenBank/DDBJ databases">
        <title>Sequencing of the draft genome and assembly of Thermosinus carboxydivorans Nor1.</title>
        <authorList>
            <consortium name="US DOE Joint Genome Institute (JGI-PGF)"/>
            <person name="Copeland A."/>
            <person name="Lucas S."/>
            <person name="Lapidus A."/>
            <person name="Barry K."/>
            <person name="Glavina del Rio T."/>
            <person name="Dalin E."/>
            <person name="Tice H."/>
            <person name="Bruce D."/>
            <person name="Pitluck S."/>
            <person name="Richardson P."/>
        </authorList>
    </citation>
    <scope>NUCLEOTIDE SEQUENCE [LARGE SCALE GENOMIC DNA]</scope>
    <source>
        <strain evidence="12 13">Nor1</strain>
    </source>
</reference>
<evidence type="ECO:0000313" key="12">
    <source>
        <dbReference type="EMBL" id="EAX48172.1"/>
    </source>
</evidence>
<dbReference type="PANTHER" id="PTHR11649">
    <property type="entry name" value="MSS1/TRME-RELATED GTP-BINDING PROTEIN"/>
    <property type="match status" value="1"/>
</dbReference>
<dbReference type="GO" id="GO:0005525">
    <property type="term" value="F:GTP binding"/>
    <property type="evidence" value="ECO:0007669"/>
    <property type="project" value="UniProtKB-UniRule"/>
</dbReference>
<evidence type="ECO:0000313" key="13">
    <source>
        <dbReference type="Proteomes" id="UP000005139"/>
    </source>
</evidence>
<dbReference type="InterPro" id="IPR005225">
    <property type="entry name" value="Small_GTP-bd"/>
</dbReference>
<evidence type="ECO:0000256" key="10">
    <source>
        <dbReference type="HAMAP-Rule" id="MF_00321"/>
    </source>
</evidence>
<evidence type="ECO:0000256" key="6">
    <source>
        <dbReference type="ARBA" id="ARBA00022842"/>
    </source>
</evidence>
<dbReference type="OrthoDB" id="9804921at2"/>
<dbReference type="PANTHER" id="PTHR11649:SF13">
    <property type="entry name" value="ENGB-TYPE G DOMAIN-CONTAINING PROTEIN"/>
    <property type="match status" value="1"/>
</dbReference>
<keyword evidence="9 10" id="KW-0131">Cell cycle</keyword>
<comment type="cofactor">
    <cofactor evidence="1">
        <name>Mg(2+)</name>
        <dbReference type="ChEBI" id="CHEBI:18420"/>
    </cofactor>
</comment>
<feature type="domain" description="EngB-type G" evidence="11">
    <location>
        <begin position="27"/>
        <end position="207"/>
    </location>
</feature>